<accession>A0A0L9UDR2</accession>
<feature type="region of interest" description="Disordered" evidence="1">
    <location>
        <begin position="1"/>
        <end position="142"/>
    </location>
</feature>
<evidence type="ECO:0000256" key="1">
    <source>
        <dbReference type="SAM" id="MobiDB-lite"/>
    </source>
</evidence>
<name>A0A0L9UDR2_PHAAN</name>
<feature type="compositionally biased region" description="Basic and acidic residues" evidence="1">
    <location>
        <begin position="54"/>
        <end position="66"/>
    </location>
</feature>
<dbReference type="Gramene" id="KOM40893">
    <property type="protein sequence ID" value="KOM40893"/>
    <property type="gene ID" value="LR48_Vigan04g109100"/>
</dbReference>
<feature type="compositionally biased region" description="Low complexity" evidence="1">
    <location>
        <begin position="98"/>
        <end position="107"/>
    </location>
</feature>
<feature type="compositionally biased region" description="Basic and acidic residues" evidence="1">
    <location>
        <begin position="1"/>
        <end position="40"/>
    </location>
</feature>
<dbReference type="EMBL" id="CM003374">
    <property type="protein sequence ID" value="KOM40893.1"/>
    <property type="molecule type" value="Genomic_DNA"/>
</dbReference>
<sequence length="157" mass="17915">MKKLADSKRRDLKFEQSHHVEGKKQHTHEKLGSCKVKRDTAMAAAHAALEEEDVEHKALEEGEPSSRRGFTVQQLEAGVATCSKAKERSTRERRERSSCTSTRPPSSLTVHHHPARLHHHQQPRKQREATKRRSVWTAAQPATSRAWEALTVHVKKQ</sequence>
<dbReference type="Proteomes" id="UP000053144">
    <property type="component" value="Chromosome 4"/>
</dbReference>
<evidence type="ECO:0000313" key="3">
    <source>
        <dbReference type="Proteomes" id="UP000053144"/>
    </source>
</evidence>
<evidence type="ECO:0000313" key="2">
    <source>
        <dbReference type="EMBL" id="KOM40893.1"/>
    </source>
</evidence>
<feature type="compositionally biased region" description="Basic residues" evidence="1">
    <location>
        <begin position="110"/>
        <end position="124"/>
    </location>
</feature>
<proteinExistence type="predicted"/>
<protein>
    <submittedName>
        <fullName evidence="2">Uncharacterized protein</fullName>
    </submittedName>
</protein>
<organism evidence="2 3">
    <name type="scientific">Phaseolus angularis</name>
    <name type="common">Azuki bean</name>
    <name type="synonym">Vigna angularis</name>
    <dbReference type="NCBI Taxonomy" id="3914"/>
    <lineage>
        <taxon>Eukaryota</taxon>
        <taxon>Viridiplantae</taxon>
        <taxon>Streptophyta</taxon>
        <taxon>Embryophyta</taxon>
        <taxon>Tracheophyta</taxon>
        <taxon>Spermatophyta</taxon>
        <taxon>Magnoliopsida</taxon>
        <taxon>eudicotyledons</taxon>
        <taxon>Gunneridae</taxon>
        <taxon>Pentapetalae</taxon>
        <taxon>rosids</taxon>
        <taxon>fabids</taxon>
        <taxon>Fabales</taxon>
        <taxon>Fabaceae</taxon>
        <taxon>Papilionoideae</taxon>
        <taxon>50 kb inversion clade</taxon>
        <taxon>NPAAA clade</taxon>
        <taxon>indigoferoid/millettioid clade</taxon>
        <taxon>Phaseoleae</taxon>
        <taxon>Vigna</taxon>
    </lineage>
</organism>
<dbReference type="AlphaFoldDB" id="A0A0L9UDR2"/>
<gene>
    <name evidence="2" type="ORF">LR48_Vigan04g109100</name>
</gene>
<feature type="compositionally biased region" description="Basic and acidic residues" evidence="1">
    <location>
        <begin position="84"/>
        <end position="97"/>
    </location>
</feature>
<reference evidence="3" key="1">
    <citation type="journal article" date="2015" name="Proc. Natl. Acad. Sci. U.S.A.">
        <title>Genome sequencing of adzuki bean (Vigna angularis) provides insight into high starch and low fat accumulation and domestication.</title>
        <authorList>
            <person name="Yang K."/>
            <person name="Tian Z."/>
            <person name="Chen C."/>
            <person name="Luo L."/>
            <person name="Zhao B."/>
            <person name="Wang Z."/>
            <person name="Yu L."/>
            <person name="Li Y."/>
            <person name="Sun Y."/>
            <person name="Li W."/>
            <person name="Chen Y."/>
            <person name="Li Y."/>
            <person name="Zhang Y."/>
            <person name="Ai D."/>
            <person name="Zhao J."/>
            <person name="Shang C."/>
            <person name="Ma Y."/>
            <person name="Wu B."/>
            <person name="Wang M."/>
            <person name="Gao L."/>
            <person name="Sun D."/>
            <person name="Zhang P."/>
            <person name="Guo F."/>
            <person name="Wang W."/>
            <person name="Li Y."/>
            <person name="Wang J."/>
            <person name="Varshney R.K."/>
            <person name="Wang J."/>
            <person name="Ling H.Q."/>
            <person name="Wan P."/>
        </authorList>
    </citation>
    <scope>NUCLEOTIDE SEQUENCE</scope>
    <source>
        <strain evidence="3">cv. Jingnong 6</strain>
    </source>
</reference>